<dbReference type="EMBL" id="LR792632">
    <property type="protein sequence ID" value="CAB3288565.1"/>
    <property type="molecule type" value="Genomic_DNA"/>
</dbReference>
<dbReference type="PANTHER" id="PTHR43409">
    <property type="entry name" value="ANAEROBIC MAGNESIUM-PROTOPORPHYRIN IX MONOMETHYL ESTER CYCLASE-RELATED"/>
    <property type="match status" value="1"/>
</dbReference>
<feature type="domain" description="Radical SAM core" evidence="6">
    <location>
        <begin position="175"/>
        <end position="415"/>
    </location>
</feature>
<dbReference type="CDD" id="cd01335">
    <property type="entry name" value="Radical_SAM"/>
    <property type="match status" value="1"/>
</dbReference>
<dbReference type="SMART" id="SM00729">
    <property type="entry name" value="Elp3"/>
    <property type="match status" value="1"/>
</dbReference>
<comment type="cofactor">
    <cofactor evidence="1">
        <name>[4Fe-4S] cluster</name>
        <dbReference type="ChEBI" id="CHEBI:49883"/>
    </cofactor>
</comment>
<dbReference type="InterPro" id="IPR007197">
    <property type="entry name" value="rSAM"/>
</dbReference>
<reference evidence="7 8" key="1">
    <citation type="submission" date="2020-04" db="EMBL/GenBank/DDBJ databases">
        <authorList>
            <consortium name="Genoscope - CEA"/>
            <person name="William W."/>
        </authorList>
    </citation>
    <scope>NUCLEOTIDE SEQUENCE [LARGE SCALE GENOMIC DNA]</scope>
    <source>
        <strain evidence="7 8">SG7</strain>
    </source>
</reference>
<dbReference type="Gene3D" id="3.40.50.280">
    <property type="entry name" value="Cobalamin-binding domain"/>
    <property type="match status" value="1"/>
</dbReference>
<dbReference type="Pfam" id="PF04055">
    <property type="entry name" value="Radical_SAM"/>
    <property type="match status" value="1"/>
</dbReference>
<dbReference type="PROSITE" id="PS51918">
    <property type="entry name" value="RADICAL_SAM"/>
    <property type="match status" value="1"/>
</dbReference>
<dbReference type="Gene3D" id="3.80.30.20">
    <property type="entry name" value="tm_1862 like domain"/>
    <property type="match status" value="1"/>
</dbReference>
<dbReference type="KEGG" id="mesg:MLAUSG7_0790"/>
<dbReference type="SFLD" id="SFLDG01082">
    <property type="entry name" value="B12-binding_domain_containing"/>
    <property type="match status" value="1"/>
</dbReference>
<dbReference type="PANTHER" id="PTHR43409:SF17">
    <property type="entry name" value="METHYLTHIOTRANSFERASE MJ0865-RELATED"/>
    <property type="match status" value="1"/>
</dbReference>
<dbReference type="InterPro" id="IPR023404">
    <property type="entry name" value="rSAM_horseshoe"/>
</dbReference>
<evidence type="ECO:0000256" key="5">
    <source>
        <dbReference type="ARBA" id="ARBA00023014"/>
    </source>
</evidence>
<dbReference type="SUPFAM" id="SSF102114">
    <property type="entry name" value="Radical SAM enzymes"/>
    <property type="match status" value="1"/>
</dbReference>
<evidence type="ECO:0000256" key="2">
    <source>
        <dbReference type="ARBA" id="ARBA00022691"/>
    </source>
</evidence>
<keyword evidence="2" id="KW-0949">S-adenosyl-L-methionine</keyword>
<evidence type="ECO:0000256" key="3">
    <source>
        <dbReference type="ARBA" id="ARBA00022723"/>
    </source>
</evidence>
<dbReference type="AlphaFoldDB" id="A0A8D6PRC8"/>
<dbReference type="GO" id="GO:0003824">
    <property type="term" value="F:catalytic activity"/>
    <property type="evidence" value="ECO:0007669"/>
    <property type="project" value="InterPro"/>
</dbReference>
<gene>
    <name evidence="7" type="ORF">MLAUSG7_0790</name>
</gene>
<dbReference type="GO" id="GO:0031419">
    <property type="term" value="F:cobalamin binding"/>
    <property type="evidence" value="ECO:0007669"/>
    <property type="project" value="InterPro"/>
</dbReference>
<dbReference type="InterPro" id="IPR051198">
    <property type="entry name" value="BchE-like"/>
</dbReference>
<protein>
    <submittedName>
        <fullName evidence="7">Radical SAM domain protein</fullName>
    </submittedName>
</protein>
<keyword evidence="5" id="KW-0411">Iron-sulfur</keyword>
<dbReference type="GO" id="GO:0046872">
    <property type="term" value="F:metal ion binding"/>
    <property type="evidence" value="ECO:0007669"/>
    <property type="project" value="UniProtKB-KW"/>
</dbReference>
<dbReference type="InterPro" id="IPR058240">
    <property type="entry name" value="rSAM_sf"/>
</dbReference>
<keyword evidence="4" id="KW-0408">Iron</keyword>
<evidence type="ECO:0000313" key="8">
    <source>
        <dbReference type="Proteomes" id="UP000679213"/>
    </source>
</evidence>
<name>A0A8D6PRC8_9EURY</name>
<dbReference type="SFLD" id="SFLDS00029">
    <property type="entry name" value="Radical_SAM"/>
    <property type="match status" value="1"/>
</dbReference>
<evidence type="ECO:0000256" key="4">
    <source>
        <dbReference type="ARBA" id="ARBA00023004"/>
    </source>
</evidence>
<evidence type="ECO:0000259" key="6">
    <source>
        <dbReference type="PROSITE" id="PS51918"/>
    </source>
</evidence>
<dbReference type="Pfam" id="PF02310">
    <property type="entry name" value="B12-binding"/>
    <property type="match status" value="1"/>
</dbReference>
<dbReference type="InterPro" id="IPR023980">
    <property type="entry name" value="CHP04013_B12-bd/rSAM"/>
</dbReference>
<organism evidence="7 8">
    <name type="scientific">Methanocaldococcus lauensis</name>
    <dbReference type="NCBI Taxonomy" id="2546128"/>
    <lineage>
        <taxon>Archaea</taxon>
        <taxon>Methanobacteriati</taxon>
        <taxon>Methanobacteriota</taxon>
        <taxon>Methanomada group</taxon>
        <taxon>Methanococci</taxon>
        <taxon>Methanococcales</taxon>
        <taxon>Methanocaldococcaceae</taxon>
        <taxon>Methanocaldococcus</taxon>
    </lineage>
</organism>
<evidence type="ECO:0000313" key="7">
    <source>
        <dbReference type="EMBL" id="CAB3288565.1"/>
    </source>
</evidence>
<dbReference type="InterPro" id="IPR006158">
    <property type="entry name" value="Cobalamin-bd"/>
</dbReference>
<dbReference type="CDD" id="cd02068">
    <property type="entry name" value="radical_SAM_B12_BD"/>
    <property type="match status" value="1"/>
</dbReference>
<keyword evidence="3" id="KW-0479">Metal-binding</keyword>
<accession>A0A8D6PRC8</accession>
<proteinExistence type="predicted"/>
<dbReference type="InterPro" id="IPR006638">
    <property type="entry name" value="Elp3/MiaA/NifB-like_rSAM"/>
</dbReference>
<dbReference type="GO" id="GO:0051536">
    <property type="term" value="F:iron-sulfur cluster binding"/>
    <property type="evidence" value="ECO:0007669"/>
    <property type="project" value="UniProtKB-KW"/>
</dbReference>
<dbReference type="NCBIfam" id="TIGR04013">
    <property type="entry name" value="B12_SAM_MJ_1487"/>
    <property type="match status" value="1"/>
</dbReference>
<keyword evidence="8" id="KW-1185">Reference proteome</keyword>
<sequence>MFLGVDMGENTALVVYYTKQHKNSFNALIGALEVNEYFDNFPIYFANKKDIYNLERILKKYDKVIIAISFFTTELWKTYELMKKLKIKYKEYSNKIIYLAGGPHPTGDPKGTLKLGFDVVCIGEGEETFPEFIMSVSEYENYKKVKGICYFEEDKFIYTGKRKPIDLNKYPPFPIKYNKFGHIEITRGCPYKCYFCQTPRIFGKNVRHRSIENICKYVEIMAEKNLKDIRFITPNAFGYGSKTGKDVNIDKIENLLKNIKEILGKDGRIFFGTFPSEVRPEHVNDETTDLILKYTYNKSLVIGAQSGSDRVLELCNRGHTVEDIYRAVYIAIKKGINVSLDFIFGLPGETKEDIEKTIEVMKDFIKLGVKIHAHAFIPLPQTPFAKANPGVVDKKIIMAMRYEIPKGIFYGSWHNQQMLAKKISKYLRFGEL</sequence>
<dbReference type="Proteomes" id="UP000679213">
    <property type="component" value="Chromosome I"/>
</dbReference>
<evidence type="ECO:0000256" key="1">
    <source>
        <dbReference type="ARBA" id="ARBA00001966"/>
    </source>
</evidence>